<evidence type="ECO:0000256" key="3">
    <source>
        <dbReference type="ARBA" id="ARBA00022448"/>
    </source>
</evidence>
<keyword evidence="11 12" id="KW-0407">Ion channel</keyword>
<organism evidence="14 15">
    <name type="scientific">Manduca sexta</name>
    <name type="common">Tobacco hawkmoth</name>
    <name type="synonym">Tobacco hornworm</name>
    <dbReference type="NCBI Taxonomy" id="7130"/>
    <lineage>
        <taxon>Eukaryota</taxon>
        <taxon>Metazoa</taxon>
        <taxon>Ecdysozoa</taxon>
        <taxon>Arthropoda</taxon>
        <taxon>Hexapoda</taxon>
        <taxon>Insecta</taxon>
        <taxon>Pterygota</taxon>
        <taxon>Neoptera</taxon>
        <taxon>Endopterygota</taxon>
        <taxon>Lepidoptera</taxon>
        <taxon>Glossata</taxon>
        <taxon>Ditrysia</taxon>
        <taxon>Bombycoidea</taxon>
        <taxon>Sphingidae</taxon>
        <taxon>Sphinginae</taxon>
        <taxon>Sphingini</taxon>
        <taxon>Manduca</taxon>
    </lineage>
</organism>
<keyword evidence="8 12" id="KW-0406">Ion transport</keyword>
<accession>A0A922CF89</accession>
<evidence type="ECO:0000256" key="12">
    <source>
        <dbReference type="RuleBase" id="RU000679"/>
    </source>
</evidence>
<keyword evidence="5 12" id="KW-0812">Transmembrane</keyword>
<comment type="subcellular location">
    <subcellularLocation>
        <location evidence="1">Membrane</location>
        <topology evidence="1">Multi-pass membrane protein</topology>
    </subcellularLocation>
</comment>
<comment type="similarity">
    <text evidence="2 12">Belongs to the amiloride-sensitive sodium channel (TC 1.A.6) family.</text>
</comment>
<evidence type="ECO:0000256" key="2">
    <source>
        <dbReference type="ARBA" id="ARBA00007193"/>
    </source>
</evidence>
<evidence type="ECO:0000256" key="6">
    <source>
        <dbReference type="ARBA" id="ARBA00022989"/>
    </source>
</evidence>
<evidence type="ECO:0000313" key="15">
    <source>
        <dbReference type="Proteomes" id="UP000791440"/>
    </source>
</evidence>
<keyword evidence="3 12" id="KW-0813">Transport</keyword>
<dbReference type="InterPro" id="IPR001873">
    <property type="entry name" value="ENaC"/>
</dbReference>
<evidence type="ECO:0000256" key="11">
    <source>
        <dbReference type="ARBA" id="ARBA00023303"/>
    </source>
</evidence>
<dbReference type="AlphaFoldDB" id="A0A922CF89"/>
<name>A0A922CF89_MANSE</name>
<dbReference type="GO" id="GO:0015280">
    <property type="term" value="F:ligand-gated sodium channel activity"/>
    <property type="evidence" value="ECO:0007669"/>
    <property type="project" value="TreeGrafter"/>
</dbReference>
<dbReference type="Proteomes" id="UP000791440">
    <property type="component" value="Unassembled WGS sequence"/>
</dbReference>
<evidence type="ECO:0000256" key="9">
    <source>
        <dbReference type="ARBA" id="ARBA00023136"/>
    </source>
</evidence>
<keyword evidence="4 12" id="KW-0894">Sodium channel</keyword>
<sequence length="323" mass="36526">MSKTTCKALIKDYCANCTFAGVHFIADDTKHWTERLLWASLVVLSWYGSALLIIAAWEAFVQSPISFGVETTYIDWDTKLPTVAICETSNDAKIFNVSDTIWPLDHLLDLEDALKDIAYFRGMYTLGEDEVPSITTLQSSLLKIQLGNYYRRHLTVRNIENDPLIVETTASQRACRFHHENEGGLYPHYSYSACTVLCRKRGQMNVCKCNDHFMLGTKESEICNISGIACLHAHASQLTTLKPHWATKPGLACDCLPSCDETEITVIKDVIISSKHKANKKNAHVEMLLAYLPTERFKRNVVRSRLDLVGKDPYIFILLKTNT</sequence>
<comment type="caution">
    <text evidence="14">The sequence shown here is derived from an EMBL/GenBank/DDBJ whole genome shotgun (WGS) entry which is preliminary data.</text>
</comment>
<evidence type="ECO:0000256" key="4">
    <source>
        <dbReference type="ARBA" id="ARBA00022461"/>
    </source>
</evidence>
<keyword evidence="6 13" id="KW-1133">Transmembrane helix</keyword>
<dbReference type="GO" id="GO:0005886">
    <property type="term" value="C:plasma membrane"/>
    <property type="evidence" value="ECO:0007669"/>
    <property type="project" value="TreeGrafter"/>
</dbReference>
<keyword evidence="15" id="KW-1185">Reference proteome</keyword>
<evidence type="ECO:0000256" key="7">
    <source>
        <dbReference type="ARBA" id="ARBA00023053"/>
    </source>
</evidence>
<proteinExistence type="inferred from homology"/>
<evidence type="ECO:0000256" key="1">
    <source>
        <dbReference type="ARBA" id="ARBA00004141"/>
    </source>
</evidence>
<keyword evidence="10 12" id="KW-0739">Sodium transport</keyword>
<evidence type="ECO:0000256" key="13">
    <source>
        <dbReference type="SAM" id="Phobius"/>
    </source>
</evidence>
<evidence type="ECO:0000256" key="10">
    <source>
        <dbReference type="ARBA" id="ARBA00023201"/>
    </source>
</evidence>
<dbReference type="Pfam" id="PF00858">
    <property type="entry name" value="ASC"/>
    <property type="match status" value="2"/>
</dbReference>
<feature type="transmembrane region" description="Helical" evidence="13">
    <location>
        <begin position="36"/>
        <end position="57"/>
    </location>
</feature>
<reference evidence="14" key="1">
    <citation type="journal article" date="2016" name="Insect Biochem. Mol. Biol.">
        <title>Multifaceted biological insights from a draft genome sequence of the tobacco hornworm moth, Manduca sexta.</title>
        <authorList>
            <person name="Kanost M.R."/>
            <person name="Arrese E.L."/>
            <person name="Cao X."/>
            <person name="Chen Y.R."/>
            <person name="Chellapilla S."/>
            <person name="Goldsmith M.R."/>
            <person name="Grosse-Wilde E."/>
            <person name="Heckel D.G."/>
            <person name="Herndon N."/>
            <person name="Jiang H."/>
            <person name="Papanicolaou A."/>
            <person name="Qu J."/>
            <person name="Soulages J.L."/>
            <person name="Vogel H."/>
            <person name="Walters J."/>
            <person name="Waterhouse R.M."/>
            <person name="Ahn S.J."/>
            <person name="Almeida F.C."/>
            <person name="An C."/>
            <person name="Aqrawi P."/>
            <person name="Bretschneider A."/>
            <person name="Bryant W.B."/>
            <person name="Bucks S."/>
            <person name="Chao H."/>
            <person name="Chevignon G."/>
            <person name="Christen J.M."/>
            <person name="Clarke D.F."/>
            <person name="Dittmer N.T."/>
            <person name="Ferguson L.C.F."/>
            <person name="Garavelou S."/>
            <person name="Gordon K.H.J."/>
            <person name="Gunaratna R.T."/>
            <person name="Han Y."/>
            <person name="Hauser F."/>
            <person name="He Y."/>
            <person name="Heidel-Fischer H."/>
            <person name="Hirsh A."/>
            <person name="Hu Y."/>
            <person name="Jiang H."/>
            <person name="Kalra D."/>
            <person name="Klinner C."/>
            <person name="Konig C."/>
            <person name="Kovar C."/>
            <person name="Kroll A.R."/>
            <person name="Kuwar S.S."/>
            <person name="Lee S.L."/>
            <person name="Lehman R."/>
            <person name="Li K."/>
            <person name="Li Z."/>
            <person name="Liang H."/>
            <person name="Lovelace S."/>
            <person name="Lu Z."/>
            <person name="Mansfield J.H."/>
            <person name="McCulloch K.J."/>
            <person name="Mathew T."/>
            <person name="Morton B."/>
            <person name="Muzny D.M."/>
            <person name="Neunemann D."/>
            <person name="Ongeri F."/>
            <person name="Pauchet Y."/>
            <person name="Pu L.L."/>
            <person name="Pyrousis I."/>
            <person name="Rao X.J."/>
            <person name="Redding A."/>
            <person name="Roesel C."/>
            <person name="Sanchez-Gracia A."/>
            <person name="Schaack S."/>
            <person name="Shukla A."/>
            <person name="Tetreau G."/>
            <person name="Wang Y."/>
            <person name="Xiong G.H."/>
            <person name="Traut W."/>
            <person name="Walsh T.K."/>
            <person name="Worley K.C."/>
            <person name="Wu D."/>
            <person name="Wu W."/>
            <person name="Wu Y.Q."/>
            <person name="Zhang X."/>
            <person name="Zou Z."/>
            <person name="Zucker H."/>
            <person name="Briscoe A.D."/>
            <person name="Burmester T."/>
            <person name="Clem R.J."/>
            <person name="Feyereisen R."/>
            <person name="Grimmelikhuijzen C.J.P."/>
            <person name="Hamodrakas S.J."/>
            <person name="Hansson B.S."/>
            <person name="Huguet E."/>
            <person name="Jermiin L.S."/>
            <person name="Lan Q."/>
            <person name="Lehman H.K."/>
            <person name="Lorenzen M."/>
            <person name="Merzendorfer H."/>
            <person name="Michalopoulos I."/>
            <person name="Morton D.B."/>
            <person name="Muthukrishnan S."/>
            <person name="Oakeshott J.G."/>
            <person name="Palmer W."/>
            <person name="Park Y."/>
            <person name="Passarelli A.L."/>
            <person name="Rozas J."/>
            <person name="Schwartz L.M."/>
            <person name="Smith W."/>
            <person name="Southgate A."/>
            <person name="Vilcinskas A."/>
            <person name="Vogt R."/>
            <person name="Wang P."/>
            <person name="Werren J."/>
            <person name="Yu X.Q."/>
            <person name="Zhou J.J."/>
            <person name="Brown S.J."/>
            <person name="Scherer S.E."/>
            <person name="Richards S."/>
            <person name="Blissard G.W."/>
        </authorList>
    </citation>
    <scope>NUCLEOTIDE SEQUENCE</scope>
</reference>
<evidence type="ECO:0000256" key="8">
    <source>
        <dbReference type="ARBA" id="ARBA00023065"/>
    </source>
</evidence>
<dbReference type="PANTHER" id="PTHR11690:SF175">
    <property type="entry name" value="PICKPOCKET 13-RELATED"/>
    <property type="match status" value="1"/>
</dbReference>
<gene>
    <name evidence="14" type="ORF">O3G_MSEX003032</name>
</gene>
<keyword evidence="7" id="KW-0915">Sodium</keyword>
<reference evidence="14" key="2">
    <citation type="submission" date="2020-12" db="EMBL/GenBank/DDBJ databases">
        <authorList>
            <person name="Kanost M."/>
        </authorList>
    </citation>
    <scope>NUCLEOTIDE SEQUENCE</scope>
</reference>
<dbReference type="EMBL" id="JH668305">
    <property type="protein sequence ID" value="KAG6443734.1"/>
    <property type="molecule type" value="Genomic_DNA"/>
</dbReference>
<protein>
    <submittedName>
        <fullName evidence="14">Uncharacterized protein</fullName>
    </submittedName>
</protein>
<keyword evidence="9 13" id="KW-0472">Membrane</keyword>
<evidence type="ECO:0000313" key="14">
    <source>
        <dbReference type="EMBL" id="KAG6443734.1"/>
    </source>
</evidence>
<evidence type="ECO:0000256" key="5">
    <source>
        <dbReference type="ARBA" id="ARBA00022692"/>
    </source>
</evidence>
<dbReference type="PANTHER" id="PTHR11690">
    <property type="entry name" value="AMILORIDE-SENSITIVE SODIUM CHANNEL-RELATED"/>
    <property type="match status" value="1"/>
</dbReference>